<accession>A0ABU3TW17</accession>
<gene>
    <name evidence="2" type="ORF">RX402_01755</name>
</gene>
<dbReference type="InterPro" id="IPR011004">
    <property type="entry name" value="Trimer_LpxA-like_sf"/>
</dbReference>
<name>A0ABU3TW17_9FIRM</name>
<organism evidence="2 3">
    <name type="scientific">Faecalibacterium wellingii</name>
    <dbReference type="NCBI Taxonomy" id="2929491"/>
    <lineage>
        <taxon>Bacteria</taxon>
        <taxon>Bacillati</taxon>
        <taxon>Bacillota</taxon>
        <taxon>Clostridia</taxon>
        <taxon>Eubacteriales</taxon>
        <taxon>Oscillospiraceae</taxon>
        <taxon>Faecalibacterium</taxon>
    </lineage>
</organism>
<dbReference type="Gene3D" id="2.160.10.10">
    <property type="entry name" value="Hexapeptide repeat proteins"/>
    <property type="match status" value="1"/>
</dbReference>
<dbReference type="InterPro" id="IPR001451">
    <property type="entry name" value="Hexapep"/>
</dbReference>
<dbReference type="Proteomes" id="UP001263246">
    <property type="component" value="Unassembled WGS sequence"/>
</dbReference>
<evidence type="ECO:0000256" key="1">
    <source>
        <dbReference type="ARBA" id="ARBA00018522"/>
    </source>
</evidence>
<dbReference type="RefSeq" id="WP_249238400.1">
    <property type="nucleotide sequence ID" value="NZ_CP094473.1"/>
</dbReference>
<comment type="caution">
    <text evidence="2">The sequence shown here is derived from an EMBL/GenBank/DDBJ whole genome shotgun (WGS) entry which is preliminary data.</text>
</comment>
<keyword evidence="3" id="KW-1185">Reference proteome</keyword>
<sequence>MSTIKIVRGSTTRLLFKLHNFYRNRLGLRLGFEIPLNVFGKGLHIFHTGNIIINETSSIGEYCNIIGSTCLGSKDGGNGPTIGNHCELGMNSVVIGNVKIGNNVYIGAGAVVTKSFEQNGVSWAGVPAKIVASRKDSKKAD</sequence>
<proteinExistence type="predicted"/>
<dbReference type="InterPro" id="IPR005881">
    <property type="entry name" value="Ser_O-AcTrfase"/>
</dbReference>
<evidence type="ECO:0000313" key="2">
    <source>
        <dbReference type="EMBL" id="MDU8687483.1"/>
    </source>
</evidence>
<dbReference type="Pfam" id="PF00132">
    <property type="entry name" value="Hexapep"/>
    <property type="match status" value="1"/>
</dbReference>
<dbReference type="PANTHER" id="PTHR42811">
    <property type="entry name" value="SERINE ACETYLTRANSFERASE"/>
    <property type="match status" value="1"/>
</dbReference>
<protein>
    <recommendedName>
        <fullName evidence="1">Serine acetyltransferase</fullName>
    </recommendedName>
</protein>
<reference evidence="2 3" key="1">
    <citation type="submission" date="2023-10" db="EMBL/GenBank/DDBJ databases">
        <title>Host Genetic Regulation of Human Gut Microbial Structural Variation.</title>
        <authorList>
            <person name="Harmsen H.J.M."/>
        </authorList>
    </citation>
    <scope>NUCLEOTIDE SEQUENCE [LARGE SCALE GENOMIC DNA]</scope>
    <source>
        <strain evidence="2 3">HTF-F</strain>
    </source>
</reference>
<evidence type="ECO:0000313" key="3">
    <source>
        <dbReference type="Proteomes" id="UP001263246"/>
    </source>
</evidence>
<dbReference type="PIRSF" id="PIRSF000441">
    <property type="entry name" value="CysE"/>
    <property type="match status" value="1"/>
</dbReference>
<dbReference type="SUPFAM" id="SSF51161">
    <property type="entry name" value="Trimeric LpxA-like enzymes"/>
    <property type="match status" value="1"/>
</dbReference>
<dbReference type="EMBL" id="JAWHPR010000001">
    <property type="protein sequence ID" value="MDU8687483.1"/>
    <property type="molecule type" value="Genomic_DNA"/>
</dbReference>